<dbReference type="EMBL" id="GBRH01167516">
    <property type="protein sequence ID" value="JAE30380.1"/>
    <property type="molecule type" value="Transcribed_RNA"/>
</dbReference>
<proteinExistence type="predicted"/>
<accession>A0A0A9GZG7</accession>
<protein>
    <submittedName>
        <fullName evidence="1">Uncharacterized protein</fullName>
    </submittedName>
</protein>
<reference evidence="1" key="1">
    <citation type="submission" date="2014-09" db="EMBL/GenBank/DDBJ databases">
        <authorList>
            <person name="Magalhaes I.L.F."/>
            <person name="Oliveira U."/>
            <person name="Santos F.R."/>
            <person name="Vidigal T.H.D.A."/>
            <person name="Brescovit A.D."/>
            <person name="Santos A.J."/>
        </authorList>
    </citation>
    <scope>NUCLEOTIDE SEQUENCE</scope>
    <source>
        <tissue evidence="1">Shoot tissue taken approximately 20 cm above the soil surface</tissue>
    </source>
</reference>
<sequence>MMQVMNGLFWIRR</sequence>
<reference evidence="1" key="2">
    <citation type="journal article" date="2015" name="Data Brief">
        <title>Shoot transcriptome of the giant reed, Arundo donax.</title>
        <authorList>
            <person name="Barrero R.A."/>
            <person name="Guerrero F.D."/>
            <person name="Moolhuijzen P."/>
            <person name="Goolsby J.A."/>
            <person name="Tidwell J."/>
            <person name="Bellgard S.E."/>
            <person name="Bellgard M.I."/>
        </authorList>
    </citation>
    <scope>NUCLEOTIDE SEQUENCE</scope>
    <source>
        <tissue evidence="1">Shoot tissue taken approximately 20 cm above the soil surface</tissue>
    </source>
</reference>
<organism evidence="1">
    <name type="scientific">Arundo donax</name>
    <name type="common">Giant reed</name>
    <name type="synonym">Donax arundinaceus</name>
    <dbReference type="NCBI Taxonomy" id="35708"/>
    <lineage>
        <taxon>Eukaryota</taxon>
        <taxon>Viridiplantae</taxon>
        <taxon>Streptophyta</taxon>
        <taxon>Embryophyta</taxon>
        <taxon>Tracheophyta</taxon>
        <taxon>Spermatophyta</taxon>
        <taxon>Magnoliopsida</taxon>
        <taxon>Liliopsida</taxon>
        <taxon>Poales</taxon>
        <taxon>Poaceae</taxon>
        <taxon>PACMAD clade</taxon>
        <taxon>Arundinoideae</taxon>
        <taxon>Arundineae</taxon>
        <taxon>Arundo</taxon>
    </lineage>
</organism>
<name>A0A0A9GZG7_ARUDO</name>
<evidence type="ECO:0000313" key="1">
    <source>
        <dbReference type="EMBL" id="JAE30380.1"/>
    </source>
</evidence>